<name>A0A367IKN7_RHIST</name>
<dbReference type="AlphaFoldDB" id="A0A367IKN7"/>
<gene>
    <name evidence="1" type="ORF">CU098_007041</name>
</gene>
<evidence type="ECO:0000313" key="2">
    <source>
        <dbReference type="Proteomes" id="UP000253551"/>
    </source>
</evidence>
<sequence length="68" mass="8067">IKRRSKLYESISPAININYEKQSIAESFHKRLRKSIARDSLSSNTLIVPITQRPMRKFLALMSWHWSH</sequence>
<organism evidence="1 2">
    <name type="scientific">Rhizopus stolonifer</name>
    <name type="common">Rhizopus nigricans</name>
    <dbReference type="NCBI Taxonomy" id="4846"/>
    <lineage>
        <taxon>Eukaryota</taxon>
        <taxon>Fungi</taxon>
        <taxon>Fungi incertae sedis</taxon>
        <taxon>Mucoromycota</taxon>
        <taxon>Mucoromycotina</taxon>
        <taxon>Mucoromycetes</taxon>
        <taxon>Mucorales</taxon>
        <taxon>Mucorineae</taxon>
        <taxon>Rhizopodaceae</taxon>
        <taxon>Rhizopus</taxon>
    </lineage>
</organism>
<comment type="caution">
    <text evidence="1">The sequence shown here is derived from an EMBL/GenBank/DDBJ whole genome shotgun (WGS) entry which is preliminary data.</text>
</comment>
<feature type="non-terminal residue" evidence="1">
    <location>
        <position position="68"/>
    </location>
</feature>
<dbReference type="EMBL" id="PJQM01007503">
    <property type="protein sequence ID" value="RCH78091.1"/>
    <property type="molecule type" value="Genomic_DNA"/>
</dbReference>
<evidence type="ECO:0000313" key="1">
    <source>
        <dbReference type="EMBL" id="RCH78091.1"/>
    </source>
</evidence>
<dbReference type="Proteomes" id="UP000253551">
    <property type="component" value="Unassembled WGS sequence"/>
</dbReference>
<feature type="non-terminal residue" evidence="1">
    <location>
        <position position="1"/>
    </location>
</feature>
<keyword evidence="2" id="KW-1185">Reference proteome</keyword>
<proteinExistence type="predicted"/>
<protein>
    <submittedName>
        <fullName evidence="1">Uncharacterized protein</fullName>
    </submittedName>
</protein>
<accession>A0A367IKN7</accession>
<reference evidence="1 2" key="1">
    <citation type="journal article" date="2018" name="G3 (Bethesda)">
        <title>Phylogenetic and Phylogenomic Definition of Rhizopus Species.</title>
        <authorList>
            <person name="Gryganskyi A.P."/>
            <person name="Golan J."/>
            <person name="Dolatabadi S."/>
            <person name="Mondo S."/>
            <person name="Robb S."/>
            <person name="Idnurm A."/>
            <person name="Muszewska A."/>
            <person name="Steczkiewicz K."/>
            <person name="Masonjones S."/>
            <person name="Liao H.L."/>
            <person name="Gajdeczka M.T."/>
            <person name="Anike F."/>
            <person name="Vuek A."/>
            <person name="Anishchenko I.M."/>
            <person name="Voigt K."/>
            <person name="de Hoog G.S."/>
            <person name="Smith M.E."/>
            <person name="Heitman J."/>
            <person name="Vilgalys R."/>
            <person name="Stajich J.E."/>
        </authorList>
    </citation>
    <scope>NUCLEOTIDE SEQUENCE [LARGE SCALE GENOMIC DNA]</scope>
    <source>
        <strain evidence="1 2">LSU 92-RS-03</strain>
    </source>
</reference>